<dbReference type="Gene3D" id="3.40.50.360">
    <property type="match status" value="1"/>
</dbReference>
<dbReference type="EMBL" id="NFKM01000029">
    <property type="protein sequence ID" value="OUP56106.1"/>
    <property type="molecule type" value="Genomic_DNA"/>
</dbReference>
<dbReference type="RefSeq" id="WP_087159203.1">
    <property type="nucleotide sequence ID" value="NZ_JACJKM010000004.1"/>
</dbReference>
<evidence type="ECO:0000313" key="4">
    <source>
        <dbReference type="Proteomes" id="UP000195447"/>
    </source>
</evidence>
<reference evidence="4" key="1">
    <citation type="submission" date="2017-04" db="EMBL/GenBank/DDBJ databases">
        <title>Function of individual gut microbiota members based on whole genome sequencing of pure cultures obtained from chicken caecum.</title>
        <authorList>
            <person name="Medvecky M."/>
            <person name="Cejkova D."/>
            <person name="Polansky O."/>
            <person name="Karasova D."/>
            <person name="Kubasova T."/>
            <person name="Cizek A."/>
            <person name="Rychlik I."/>
        </authorList>
    </citation>
    <scope>NUCLEOTIDE SEQUENCE [LARGE SCALE GENOMIC DNA]</scope>
    <source>
        <strain evidence="4">An178</strain>
    </source>
</reference>
<dbReference type="GO" id="GO:0009055">
    <property type="term" value="F:electron transfer activity"/>
    <property type="evidence" value="ECO:0007669"/>
    <property type="project" value="InterPro"/>
</dbReference>
<sequence length="197" mass="22415">MLKRFVSLLTAILMTFSLCACSTDESVEETSSHSNEINAIVVYYSATGNTEKVAQTISDHFDIPIYELEPVDPYSEEDLNYSDEQSRVSIEYEEHINGDLEVELTTTDFDEFSDADYIFLGAPVWWQELSWVVEDFVKENDFSDKTIIPFATSASSDFNLDNLTPLAANADWGEARRFSSNVDEDEIIEWLNELNLS</sequence>
<feature type="chain" id="PRO_5038829745" description="Flavodoxin-like domain-containing protein" evidence="1">
    <location>
        <begin position="21"/>
        <end position="197"/>
    </location>
</feature>
<evidence type="ECO:0000259" key="2">
    <source>
        <dbReference type="PROSITE" id="PS50902"/>
    </source>
</evidence>
<evidence type="ECO:0000313" key="3">
    <source>
        <dbReference type="EMBL" id="OUP56106.1"/>
    </source>
</evidence>
<dbReference type="GO" id="GO:0016651">
    <property type="term" value="F:oxidoreductase activity, acting on NAD(P)H"/>
    <property type="evidence" value="ECO:0007669"/>
    <property type="project" value="UniProtKB-ARBA"/>
</dbReference>
<keyword evidence="4" id="KW-1185">Reference proteome</keyword>
<dbReference type="Pfam" id="PF12682">
    <property type="entry name" value="Flavodoxin_4"/>
    <property type="match status" value="1"/>
</dbReference>
<dbReference type="SUPFAM" id="SSF52218">
    <property type="entry name" value="Flavoproteins"/>
    <property type="match status" value="1"/>
</dbReference>
<gene>
    <name evidence="3" type="ORF">B5F14_09920</name>
</gene>
<dbReference type="PROSITE" id="PS00201">
    <property type="entry name" value="FLAVODOXIN"/>
    <property type="match status" value="1"/>
</dbReference>
<dbReference type="Proteomes" id="UP000195447">
    <property type="component" value="Unassembled WGS sequence"/>
</dbReference>
<organism evidence="3 4">
    <name type="scientific">Faecalitalea cylindroides</name>
    <dbReference type="NCBI Taxonomy" id="39483"/>
    <lineage>
        <taxon>Bacteria</taxon>
        <taxon>Bacillati</taxon>
        <taxon>Bacillota</taxon>
        <taxon>Erysipelotrichia</taxon>
        <taxon>Erysipelotrichales</taxon>
        <taxon>Erysipelotrichaceae</taxon>
        <taxon>Faecalitalea</taxon>
    </lineage>
</organism>
<accession>A0A1Y4LHB9</accession>
<evidence type="ECO:0000256" key="1">
    <source>
        <dbReference type="SAM" id="SignalP"/>
    </source>
</evidence>
<dbReference type="InterPro" id="IPR001226">
    <property type="entry name" value="Flavodoxin_CS"/>
</dbReference>
<dbReference type="AlphaFoldDB" id="A0A1Y4LHB9"/>
<dbReference type="PROSITE" id="PS51257">
    <property type="entry name" value="PROKAR_LIPOPROTEIN"/>
    <property type="match status" value="1"/>
</dbReference>
<proteinExistence type="predicted"/>
<dbReference type="InterPro" id="IPR008254">
    <property type="entry name" value="Flavodoxin/NO_synth"/>
</dbReference>
<comment type="caution">
    <text evidence="3">The sequence shown here is derived from an EMBL/GenBank/DDBJ whole genome shotgun (WGS) entry which is preliminary data.</text>
</comment>
<feature type="signal peptide" evidence="1">
    <location>
        <begin position="1"/>
        <end position="20"/>
    </location>
</feature>
<keyword evidence="1" id="KW-0732">Signal</keyword>
<dbReference type="InterPro" id="IPR029039">
    <property type="entry name" value="Flavoprotein-like_sf"/>
</dbReference>
<dbReference type="PANTHER" id="PTHR39201:SF1">
    <property type="entry name" value="FLAVODOXIN-LIKE DOMAIN-CONTAINING PROTEIN"/>
    <property type="match status" value="1"/>
</dbReference>
<dbReference type="PROSITE" id="PS50902">
    <property type="entry name" value="FLAVODOXIN_LIKE"/>
    <property type="match status" value="1"/>
</dbReference>
<dbReference type="PANTHER" id="PTHR39201">
    <property type="entry name" value="EXPORTED PROTEIN-RELATED"/>
    <property type="match status" value="1"/>
</dbReference>
<dbReference type="GO" id="GO:0010181">
    <property type="term" value="F:FMN binding"/>
    <property type="evidence" value="ECO:0007669"/>
    <property type="project" value="InterPro"/>
</dbReference>
<feature type="domain" description="Flavodoxin-like" evidence="2">
    <location>
        <begin position="39"/>
        <end position="197"/>
    </location>
</feature>
<protein>
    <recommendedName>
        <fullName evidence="2">Flavodoxin-like domain-containing protein</fullName>
    </recommendedName>
</protein>
<name>A0A1Y4LHB9_9FIRM</name>